<accession>A0A841G4V6</accession>
<proteinExistence type="predicted"/>
<evidence type="ECO:0000313" key="2">
    <source>
        <dbReference type="Proteomes" id="UP000548476"/>
    </source>
</evidence>
<name>A0A841G4V6_9ACTN</name>
<comment type="caution">
    <text evidence="1">The sequence shown here is derived from an EMBL/GenBank/DDBJ whole genome shotgun (WGS) entry which is preliminary data.</text>
</comment>
<dbReference type="Proteomes" id="UP000548476">
    <property type="component" value="Unassembled WGS sequence"/>
</dbReference>
<dbReference type="RefSeq" id="WP_184792233.1">
    <property type="nucleotide sequence ID" value="NZ_BONT01000051.1"/>
</dbReference>
<organism evidence="1 2">
    <name type="scientific">Phytomonospora endophytica</name>
    <dbReference type="NCBI Taxonomy" id="714109"/>
    <lineage>
        <taxon>Bacteria</taxon>
        <taxon>Bacillati</taxon>
        <taxon>Actinomycetota</taxon>
        <taxon>Actinomycetes</taxon>
        <taxon>Micromonosporales</taxon>
        <taxon>Micromonosporaceae</taxon>
        <taxon>Phytomonospora</taxon>
    </lineage>
</organism>
<dbReference type="AlphaFoldDB" id="A0A841G4V6"/>
<dbReference type="EMBL" id="JACHGT010000020">
    <property type="protein sequence ID" value="MBB6039140.1"/>
    <property type="molecule type" value="Genomic_DNA"/>
</dbReference>
<evidence type="ECO:0000313" key="1">
    <source>
        <dbReference type="EMBL" id="MBB6039140.1"/>
    </source>
</evidence>
<sequence length="109" mass="11641">MELPVITPRQFEAARATPWLRAAFHQKDTVEETLADPEVVGDPNTTAGKSGAANLDAPDMLLGGRTGVDVIPDTPASRAAHLDRGYIEGPDQLVTYPVPTAQFLAEIFA</sequence>
<reference evidence="1 2" key="1">
    <citation type="submission" date="2020-08" db="EMBL/GenBank/DDBJ databases">
        <title>Genomic Encyclopedia of Type Strains, Phase IV (KMG-IV): sequencing the most valuable type-strain genomes for metagenomic binning, comparative biology and taxonomic classification.</title>
        <authorList>
            <person name="Goeker M."/>
        </authorList>
    </citation>
    <scope>NUCLEOTIDE SEQUENCE [LARGE SCALE GENOMIC DNA]</scope>
    <source>
        <strain evidence="1 2">YIM 65646</strain>
    </source>
</reference>
<keyword evidence="2" id="KW-1185">Reference proteome</keyword>
<protein>
    <submittedName>
        <fullName evidence="1">Uncharacterized protein</fullName>
    </submittedName>
</protein>
<gene>
    <name evidence="1" type="ORF">HNR73_007031</name>
</gene>